<keyword evidence="2" id="KW-0808">Transferase</keyword>
<dbReference type="InterPro" id="IPR001173">
    <property type="entry name" value="Glyco_trans_2-like"/>
</dbReference>
<dbReference type="EMBL" id="AB924570">
    <property type="protein sequence ID" value="BAT23598.1"/>
    <property type="molecule type" value="Genomic_DNA"/>
</dbReference>
<evidence type="ECO:0000259" key="1">
    <source>
        <dbReference type="Pfam" id="PF00535"/>
    </source>
</evidence>
<dbReference type="AlphaFoldDB" id="A0A0P0YR41"/>
<accession>A0A0P0YR41</accession>
<name>A0A0P0YR41_9ENTR</name>
<reference evidence="2" key="2">
    <citation type="journal article" date="2015" name="Sci. Rep.">
        <title>Genetic analysis of capsular polysaccharide synthesis gene clusters in 79 capsular types of Klebsiella spp.</title>
        <authorList>
            <person name="Pan Y.J."/>
            <person name="Lin T.L."/>
            <person name="Chen C.T."/>
            <person name="Chen Y.Y."/>
            <person name="Hsieh P.F."/>
            <person name="Hsu C.R."/>
            <person name="Wu M.C."/>
            <person name="Wang J.T."/>
        </authorList>
    </citation>
    <scope>NUCLEOTIDE SEQUENCE</scope>
    <source>
        <strain evidence="2">6837</strain>
    </source>
</reference>
<evidence type="ECO:0000313" key="2">
    <source>
        <dbReference type="EMBL" id="BAT23598.1"/>
    </source>
</evidence>
<proteinExistence type="predicted"/>
<organism evidence="2">
    <name type="scientific">Klebsiella sp. 6837</name>
    <dbReference type="NCBI Taxonomy" id="1497809"/>
    <lineage>
        <taxon>Bacteria</taxon>
        <taxon>Pseudomonadati</taxon>
        <taxon>Pseudomonadota</taxon>
        <taxon>Gammaproteobacteria</taxon>
        <taxon>Enterobacterales</taxon>
        <taxon>Enterobacteriaceae</taxon>
        <taxon>Klebsiella/Raoultella group</taxon>
        <taxon>Klebsiella</taxon>
    </lineage>
</organism>
<protein>
    <submittedName>
        <fullName evidence="2">Putative rhamnosyltransferase</fullName>
    </submittedName>
</protein>
<dbReference type="PANTHER" id="PTHR22916">
    <property type="entry name" value="GLYCOSYLTRANSFERASE"/>
    <property type="match status" value="1"/>
</dbReference>
<dbReference type="GO" id="GO:0016758">
    <property type="term" value="F:hexosyltransferase activity"/>
    <property type="evidence" value="ECO:0007669"/>
    <property type="project" value="UniProtKB-ARBA"/>
</dbReference>
<dbReference type="SUPFAM" id="SSF53448">
    <property type="entry name" value="Nucleotide-diphospho-sugar transferases"/>
    <property type="match status" value="1"/>
</dbReference>
<dbReference type="InterPro" id="IPR029044">
    <property type="entry name" value="Nucleotide-diphossugar_trans"/>
</dbReference>
<feature type="domain" description="Glycosyltransferase 2-like" evidence="1">
    <location>
        <begin position="8"/>
        <end position="136"/>
    </location>
</feature>
<dbReference type="CDD" id="cd04196">
    <property type="entry name" value="GT_2_like_d"/>
    <property type="match status" value="1"/>
</dbReference>
<dbReference type="Pfam" id="PF00535">
    <property type="entry name" value="Glycos_transf_2"/>
    <property type="match status" value="1"/>
</dbReference>
<reference evidence="2" key="1">
    <citation type="submission" date="2014-04" db="EMBL/GenBank/DDBJ databases">
        <authorList>
            <person name="Harrison E."/>
        </authorList>
    </citation>
    <scope>NUCLEOTIDE SEQUENCE</scope>
    <source>
        <strain evidence="2">6837</strain>
    </source>
</reference>
<dbReference type="Gene3D" id="3.90.550.10">
    <property type="entry name" value="Spore Coat Polysaccharide Biosynthesis Protein SpsA, Chain A"/>
    <property type="match status" value="1"/>
</dbReference>
<sequence length="306" mass="35539">MKNNRIAVLLSAYNGEEFIDQQINSLLHSSVEVDIYIRDDGSSDKTQDIVSEYISKHKNIYLLPRNNVGVVASFFELILHVDETKYDYFCFCDQDDFWEKDKIEVAVDKIKEKNGAVMYCSALNVVDENLNFKFKSCFPSRGVGLSNALVENIVTGCTVVLNKEAFVEIKNNMPDPTCIVMHDWWFYLIMSVRGEIIFDSNSYIKYRQHGKNVEGMKTPLKKIISKIKNHKKPSKYPPLLLQLKTFQSFYLDEFSPEQRTKVSEFIDILEKRRFFSFLIFILRGKVFRNSVSDNASLIYSFITGRI</sequence>
<dbReference type="PANTHER" id="PTHR22916:SF3">
    <property type="entry name" value="UDP-GLCNAC:BETAGAL BETA-1,3-N-ACETYLGLUCOSAMINYLTRANSFERASE-LIKE PROTEIN 1"/>
    <property type="match status" value="1"/>
</dbReference>